<keyword evidence="8" id="KW-0675">Receptor</keyword>
<protein>
    <submittedName>
        <fullName evidence="12">Uncharacterized protein</fullName>
    </submittedName>
</protein>
<keyword evidence="6 11" id="KW-1133">Transmembrane helix</keyword>
<evidence type="ECO:0000256" key="5">
    <source>
        <dbReference type="ARBA" id="ARBA00022725"/>
    </source>
</evidence>
<name>A0AAN7QJF8_9COLE</name>
<dbReference type="EMBL" id="JARPUR010000002">
    <property type="protein sequence ID" value="KAK4880953.1"/>
    <property type="molecule type" value="Genomic_DNA"/>
</dbReference>
<dbReference type="Pfam" id="PF02949">
    <property type="entry name" value="7tm_6"/>
    <property type="match status" value="1"/>
</dbReference>
<sequence>MVSKEDTSDSDNDAQFQSDEDKKSLADEDPAPNMLCDNEKIKIAKNFHNCLYMALLNFNVNEQTVLNFKNRFNNSITTHHSDSKNVEHTSEDDYILQIMNSNTFKKSLNNLMVSYIKHHQAVLIFVIKVETFFLPIVFMKVCISMFYHVFITFACLSSKEKSLALILGEYEVCALTELLVFAVAGQALINESENLYDDLMKSPWYICDVKFQKLFYMVLIRSGRVNRVSVGKLTNLSLPTFLSIMKTALSYLAVLRQVVE</sequence>
<evidence type="ECO:0000256" key="9">
    <source>
        <dbReference type="ARBA" id="ARBA00023224"/>
    </source>
</evidence>
<evidence type="ECO:0000313" key="12">
    <source>
        <dbReference type="EMBL" id="KAK4880953.1"/>
    </source>
</evidence>
<keyword evidence="2" id="KW-1003">Cell membrane</keyword>
<keyword evidence="4 11" id="KW-0812">Transmembrane</keyword>
<dbReference type="GO" id="GO:0007165">
    <property type="term" value="P:signal transduction"/>
    <property type="evidence" value="ECO:0007669"/>
    <property type="project" value="UniProtKB-KW"/>
</dbReference>
<proteinExistence type="predicted"/>
<dbReference type="PANTHER" id="PTHR21137:SF35">
    <property type="entry name" value="ODORANT RECEPTOR 19A-RELATED"/>
    <property type="match status" value="1"/>
</dbReference>
<keyword evidence="5" id="KW-0552">Olfaction</keyword>
<evidence type="ECO:0000256" key="3">
    <source>
        <dbReference type="ARBA" id="ARBA00022606"/>
    </source>
</evidence>
<evidence type="ECO:0000256" key="11">
    <source>
        <dbReference type="SAM" id="Phobius"/>
    </source>
</evidence>
<keyword evidence="13" id="KW-1185">Reference proteome</keyword>
<gene>
    <name evidence="12" type="ORF">RN001_004272</name>
</gene>
<reference evidence="13" key="1">
    <citation type="submission" date="2023-01" db="EMBL/GenBank/DDBJ databases">
        <title>Key to firefly adult light organ development and bioluminescence: homeobox transcription factors regulate luciferase expression and transportation to peroxisome.</title>
        <authorList>
            <person name="Fu X."/>
        </authorList>
    </citation>
    <scope>NUCLEOTIDE SEQUENCE [LARGE SCALE GENOMIC DNA]</scope>
</reference>
<dbReference type="AlphaFoldDB" id="A0AAN7QJF8"/>
<dbReference type="Proteomes" id="UP001353858">
    <property type="component" value="Unassembled WGS sequence"/>
</dbReference>
<evidence type="ECO:0000256" key="4">
    <source>
        <dbReference type="ARBA" id="ARBA00022692"/>
    </source>
</evidence>
<evidence type="ECO:0000256" key="7">
    <source>
        <dbReference type="ARBA" id="ARBA00023136"/>
    </source>
</evidence>
<evidence type="ECO:0000256" key="1">
    <source>
        <dbReference type="ARBA" id="ARBA00004651"/>
    </source>
</evidence>
<evidence type="ECO:0000256" key="2">
    <source>
        <dbReference type="ARBA" id="ARBA00022475"/>
    </source>
</evidence>
<comment type="caution">
    <text evidence="12">The sequence shown here is derived from an EMBL/GenBank/DDBJ whole genome shotgun (WGS) entry which is preliminary data.</text>
</comment>
<comment type="subcellular location">
    <subcellularLocation>
        <location evidence="1">Cell membrane</location>
        <topology evidence="1">Multi-pass membrane protein</topology>
    </subcellularLocation>
</comment>
<organism evidence="12 13">
    <name type="scientific">Aquatica leii</name>
    <dbReference type="NCBI Taxonomy" id="1421715"/>
    <lineage>
        <taxon>Eukaryota</taxon>
        <taxon>Metazoa</taxon>
        <taxon>Ecdysozoa</taxon>
        <taxon>Arthropoda</taxon>
        <taxon>Hexapoda</taxon>
        <taxon>Insecta</taxon>
        <taxon>Pterygota</taxon>
        <taxon>Neoptera</taxon>
        <taxon>Endopterygota</taxon>
        <taxon>Coleoptera</taxon>
        <taxon>Polyphaga</taxon>
        <taxon>Elateriformia</taxon>
        <taxon>Elateroidea</taxon>
        <taxon>Lampyridae</taxon>
        <taxon>Luciolinae</taxon>
        <taxon>Aquatica</taxon>
    </lineage>
</organism>
<dbReference type="InterPro" id="IPR004117">
    <property type="entry name" value="7tm6_olfct_rcpt"/>
</dbReference>
<accession>A0AAN7QJF8</accession>
<evidence type="ECO:0000256" key="10">
    <source>
        <dbReference type="SAM" id="MobiDB-lite"/>
    </source>
</evidence>
<feature type="region of interest" description="Disordered" evidence="10">
    <location>
        <begin position="1"/>
        <end position="31"/>
    </location>
</feature>
<feature type="transmembrane region" description="Helical" evidence="11">
    <location>
        <begin position="132"/>
        <end position="156"/>
    </location>
</feature>
<dbReference type="GO" id="GO:0004984">
    <property type="term" value="F:olfactory receptor activity"/>
    <property type="evidence" value="ECO:0007669"/>
    <property type="project" value="InterPro"/>
</dbReference>
<keyword evidence="9" id="KW-0807">Transducer</keyword>
<keyword evidence="7 11" id="KW-0472">Membrane</keyword>
<keyword evidence="3" id="KW-0716">Sensory transduction</keyword>
<dbReference type="GO" id="GO:0005886">
    <property type="term" value="C:plasma membrane"/>
    <property type="evidence" value="ECO:0007669"/>
    <property type="project" value="UniProtKB-SubCell"/>
</dbReference>
<evidence type="ECO:0000256" key="6">
    <source>
        <dbReference type="ARBA" id="ARBA00022989"/>
    </source>
</evidence>
<dbReference type="GO" id="GO:0005549">
    <property type="term" value="F:odorant binding"/>
    <property type="evidence" value="ECO:0007669"/>
    <property type="project" value="InterPro"/>
</dbReference>
<dbReference type="PANTHER" id="PTHR21137">
    <property type="entry name" value="ODORANT RECEPTOR"/>
    <property type="match status" value="1"/>
</dbReference>
<evidence type="ECO:0000256" key="8">
    <source>
        <dbReference type="ARBA" id="ARBA00023170"/>
    </source>
</evidence>
<evidence type="ECO:0000313" key="13">
    <source>
        <dbReference type="Proteomes" id="UP001353858"/>
    </source>
</evidence>